<feature type="domain" description="Formyl transferase C-terminal" evidence="10">
    <location>
        <begin position="210"/>
        <end position="306"/>
    </location>
</feature>
<evidence type="ECO:0000313" key="11">
    <source>
        <dbReference type="EMBL" id="PPI86514.1"/>
    </source>
</evidence>
<organism evidence="11 12">
    <name type="scientific">Candidatus Pantoea edessiphila</name>
    <dbReference type="NCBI Taxonomy" id="2044610"/>
    <lineage>
        <taxon>Bacteria</taxon>
        <taxon>Pseudomonadati</taxon>
        <taxon>Pseudomonadota</taxon>
        <taxon>Gammaproteobacteria</taxon>
        <taxon>Enterobacterales</taxon>
        <taxon>Erwiniaceae</taxon>
        <taxon>Pantoea</taxon>
    </lineage>
</organism>
<dbReference type="AlphaFoldDB" id="A0A2P5SW12"/>
<reference evidence="11 12" key="1">
    <citation type="journal article" date="2018" name="Genome Biol. Evol.">
        <title>Cladogenesis and Genomic Streamlining in Extracellular Endosymbionts of Tropical Stink Bugs.</title>
        <authorList>
            <person name="Otero-Bravo A."/>
            <person name="Goffredi S."/>
            <person name="Sabree Z.L."/>
        </authorList>
    </citation>
    <scope>NUCLEOTIDE SEQUENCE [LARGE SCALE GENOMIC DNA]</scope>
    <source>
        <strain evidence="11 12">SoEL</strain>
    </source>
</reference>
<protein>
    <recommendedName>
        <fullName evidence="4 8">Methionyl-tRNA formyltransferase</fullName>
        <ecNumber evidence="3 8">2.1.2.9</ecNumber>
    </recommendedName>
</protein>
<evidence type="ECO:0000256" key="4">
    <source>
        <dbReference type="ARBA" id="ARBA00016014"/>
    </source>
</evidence>
<evidence type="ECO:0000259" key="9">
    <source>
        <dbReference type="Pfam" id="PF00551"/>
    </source>
</evidence>
<feature type="domain" description="Formyl transferase N-terminal" evidence="9">
    <location>
        <begin position="6"/>
        <end position="185"/>
    </location>
</feature>
<dbReference type="InterPro" id="IPR011034">
    <property type="entry name" value="Formyl_transferase-like_C_sf"/>
</dbReference>
<evidence type="ECO:0000256" key="3">
    <source>
        <dbReference type="ARBA" id="ARBA00012261"/>
    </source>
</evidence>
<dbReference type="CDD" id="cd08704">
    <property type="entry name" value="Met_tRNA_FMT_C"/>
    <property type="match status" value="1"/>
</dbReference>
<keyword evidence="5 8" id="KW-0808">Transferase</keyword>
<dbReference type="Gene3D" id="3.10.25.10">
    <property type="entry name" value="Formyl transferase, C-terminal domain"/>
    <property type="match status" value="1"/>
</dbReference>
<dbReference type="InterPro" id="IPR005794">
    <property type="entry name" value="Fmt"/>
</dbReference>
<evidence type="ECO:0000313" key="12">
    <source>
        <dbReference type="Proteomes" id="UP000296144"/>
    </source>
</evidence>
<dbReference type="SUPFAM" id="SSF53328">
    <property type="entry name" value="Formyltransferase"/>
    <property type="match status" value="1"/>
</dbReference>
<feature type="binding site" evidence="8">
    <location>
        <begin position="116"/>
        <end position="119"/>
    </location>
    <ligand>
        <name>(6S)-5,6,7,8-tetrahydrofolate</name>
        <dbReference type="ChEBI" id="CHEBI:57453"/>
    </ligand>
</feature>
<keyword evidence="6 8" id="KW-0648">Protein biosynthesis</keyword>
<proteinExistence type="inferred from homology"/>
<dbReference type="EC" id="2.1.2.9" evidence="3 8"/>
<dbReference type="GO" id="GO:0005829">
    <property type="term" value="C:cytosol"/>
    <property type="evidence" value="ECO:0007669"/>
    <property type="project" value="TreeGrafter"/>
</dbReference>
<evidence type="ECO:0000259" key="10">
    <source>
        <dbReference type="Pfam" id="PF02911"/>
    </source>
</evidence>
<keyword evidence="12" id="KW-1185">Reference proteome</keyword>
<dbReference type="InterPro" id="IPR037022">
    <property type="entry name" value="Formyl_trans_C_sf"/>
</dbReference>
<dbReference type="CDD" id="cd08646">
    <property type="entry name" value="FMT_core_Met-tRNA-FMT_N"/>
    <property type="match status" value="1"/>
</dbReference>
<evidence type="ECO:0000256" key="5">
    <source>
        <dbReference type="ARBA" id="ARBA00022679"/>
    </source>
</evidence>
<evidence type="ECO:0000256" key="8">
    <source>
        <dbReference type="HAMAP-Rule" id="MF_00182"/>
    </source>
</evidence>
<dbReference type="Gene3D" id="3.40.50.170">
    <property type="entry name" value="Formyl transferase, N-terminal domain"/>
    <property type="match status" value="1"/>
</dbReference>
<dbReference type="PANTHER" id="PTHR11138:SF5">
    <property type="entry name" value="METHIONYL-TRNA FORMYLTRANSFERASE, MITOCHONDRIAL"/>
    <property type="match status" value="1"/>
</dbReference>
<dbReference type="SUPFAM" id="SSF50486">
    <property type="entry name" value="FMT C-terminal domain-like"/>
    <property type="match status" value="1"/>
</dbReference>
<evidence type="ECO:0000256" key="7">
    <source>
        <dbReference type="ARBA" id="ARBA00048558"/>
    </source>
</evidence>
<comment type="function">
    <text evidence="1 8">Attaches a formyl group to the free amino group of methionyl-tRNA(fMet). The formyl group appears to play a dual role in the initiator identity of N-formylmethionyl-tRNA by promoting its recognition by IF2 and preventing the misappropriation of this tRNA by the elongation apparatus.</text>
</comment>
<dbReference type="EMBL" id="PDKU01000003">
    <property type="protein sequence ID" value="PPI86514.1"/>
    <property type="molecule type" value="Genomic_DNA"/>
</dbReference>
<dbReference type="InterPro" id="IPR036477">
    <property type="entry name" value="Formyl_transf_N_sf"/>
</dbReference>
<sequence length="317" mass="35787">MVIKLKIIFAGTSEFAVHHLNKIIQHNYQVVGVFTQPDRPSGRGQQLTPSPVKIISQIKNIPIFQPESFNDAKSKKYLQIIYDLNPDVMIVVSYGLLIPNNILKIPRLGCINVHASLLPRWRGAAPIQRAILAGDKKTGITIIKMNSKLDSGDILYQIDCNISSRDTSLTIYAKLATLGSQAVVHILYKLSCGSVYYKEQDNKLACYAKKINKKEAQLNWISSAEQLERCVRAFNPWPISFFYVNNNLIKVWQVSILDHVDKKPGEIIEVTKQGIQVTTLKGVLNLICLQPQGKKPMLARDFINSRYELFRPGTKLQ</sequence>
<dbReference type="InterPro" id="IPR002376">
    <property type="entry name" value="Formyl_transf_N"/>
</dbReference>
<dbReference type="PANTHER" id="PTHR11138">
    <property type="entry name" value="METHIONYL-TRNA FORMYLTRANSFERASE"/>
    <property type="match status" value="1"/>
</dbReference>
<dbReference type="InterPro" id="IPR044135">
    <property type="entry name" value="Met-tRNA-FMT_C"/>
</dbReference>
<dbReference type="Pfam" id="PF00551">
    <property type="entry name" value="Formyl_trans_N"/>
    <property type="match status" value="1"/>
</dbReference>
<dbReference type="GO" id="GO:0004479">
    <property type="term" value="F:methionyl-tRNA formyltransferase activity"/>
    <property type="evidence" value="ECO:0007669"/>
    <property type="project" value="UniProtKB-UniRule"/>
</dbReference>
<dbReference type="OrthoDB" id="9802815at2"/>
<dbReference type="NCBIfam" id="TIGR00460">
    <property type="entry name" value="fmt"/>
    <property type="match status" value="1"/>
</dbReference>
<comment type="caution">
    <text evidence="11">The sequence shown here is derived from an EMBL/GenBank/DDBJ whole genome shotgun (WGS) entry which is preliminary data.</text>
</comment>
<dbReference type="InterPro" id="IPR041711">
    <property type="entry name" value="Met-tRNA-FMT_N"/>
</dbReference>
<dbReference type="InterPro" id="IPR005793">
    <property type="entry name" value="Formyl_trans_C"/>
</dbReference>
<dbReference type="RefSeq" id="WP_136130302.1">
    <property type="nucleotide sequence ID" value="NZ_PDKU01000003.1"/>
</dbReference>
<comment type="catalytic activity">
    <reaction evidence="7 8">
        <text>L-methionyl-tRNA(fMet) + (6R)-10-formyltetrahydrofolate = N-formyl-L-methionyl-tRNA(fMet) + (6S)-5,6,7,8-tetrahydrofolate + H(+)</text>
        <dbReference type="Rhea" id="RHEA:24380"/>
        <dbReference type="Rhea" id="RHEA-COMP:9952"/>
        <dbReference type="Rhea" id="RHEA-COMP:9953"/>
        <dbReference type="ChEBI" id="CHEBI:15378"/>
        <dbReference type="ChEBI" id="CHEBI:57453"/>
        <dbReference type="ChEBI" id="CHEBI:78530"/>
        <dbReference type="ChEBI" id="CHEBI:78844"/>
        <dbReference type="ChEBI" id="CHEBI:195366"/>
        <dbReference type="EC" id="2.1.2.9"/>
    </reaction>
</comment>
<dbReference type="HAMAP" id="MF_00182">
    <property type="entry name" value="Formyl_trans"/>
    <property type="match status" value="1"/>
</dbReference>
<evidence type="ECO:0000256" key="6">
    <source>
        <dbReference type="ARBA" id="ARBA00022917"/>
    </source>
</evidence>
<dbReference type="Pfam" id="PF02911">
    <property type="entry name" value="Formyl_trans_C"/>
    <property type="match status" value="1"/>
</dbReference>
<comment type="similarity">
    <text evidence="2 8">Belongs to the Fmt family.</text>
</comment>
<evidence type="ECO:0000256" key="1">
    <source>
        <dbReference type="ARBA" id="ARBA00002606"/>
    </source>
</evidence>
<evidence type="ECO:0000256" key="2">
    <source>
        <dbReference type="ARBA" id="ARBA00010699"/>
    </source>
</evidence>
<gene>
    <name evidence="8" type="primary">fmt</name>
    <name evidence="11" type="ORF">CRV10_02695</name>
</gene>
<dbReference type="Proteomes" id="UP000296144">
    <property type="component" value="Unassembled WGS sequence"/>
</dbReference>
<name>A0A2P5SW12_9GAMM</name>
<accession>A0A2P5SW12</accession>